<dbReference type="Gene3D" id="3.90.640.20">
    <property type="entry name" value="Heat-shock cognate protein, ATPase"/>
    <property type="match status" value="1"/>
</dbReference>
<evidence type="ECO:0000313" key="5">
    <source>
        <dbReference type="Proteomes" id="UP000298347"/>
    </source>
</evidence>
<feature type="chain" id="PRO_5021264286" evidence="1">
    <location>
        <begin position="33"/>
        <end position="232"/>
    </location>
</feature>
<dbReference type="Pfam" id="PF11738">
    <property type="entry name" value="DUF3298"/>
    <property type="match status" value="1"/>
</dbReference>
<evidence type="ECO:0000259" key="3">
    <source>
        <dbReference type="Pfam" id="PF13739"/>
    </source>
</evidence>
<feature type="domain" description="Deacetylase PdaC" evidence="3">
    <location>
        <begin position="49"/>
        <end position="134"/>
    </location>
</feature>
<feature type="domain" description="DUF3298" evidence="2">
    <location>
        <begin position="153"/>
        <end position="228"/>
    </location>
</feature>
<comment type="caution">
    <text evidence="4">The sequence shown here is derived from an EMBL/GenBank/DDBJ whole genome shotgun (WGS) entry which is preliminary data.</text>
</comment>
<dbReference type="Gene3D" id="3.30.565.40">
    <property type="entry name" value="Fervidobacterium nodosum Rt17-B1 like"/>
    <property type="match status" value="1"/>
</dbReference>
<organism evidence="4 5">
    <name type="scientific">Sporolactobacillus shoreae</name>
    <dbReference type="NCBI Taxonomy" id="1465501"/>
    <lineage>
        <taxon>Bacteria</taxon>
        <taxon>Bacillati</taxon>
        <taxon>Bacillota</taxon>
        <taxon>Bacilli</taxon>
        <taxon>Bacillales</taxon>
        <taxon>Sporolactobacillaceae</taxon>
        <taxon>Sporolactobacillus</taxon>
    </lineage>
</organism>
<keyword evidence="1" id="KW-0732">Signal</keyword>
<evidence type="ECO:0000313" key="4">
    <source>
        <dbReference type="EMBL" id="TGA96240.1"/>
    </source>
</evidence>
<sequence length="232" mass="26846">MTAMPIKRITGYLAFTLFLSLFFGFAANPAEAEHMSPVKVKVQQLSEGIFYPVVTSGIPKRSVLEKINQTLHSHAREVLKTDIKYKKQYAQVHLISAADPYYASTRPFVRYNNGQMLSISFIDEAYTGGAHGMHYEKVYNFNILSGKEHRLNEIIKDKKELQKVNTFVKKQMIDLKDRGRYDFFVDAFQSIDIYNGQFYFYDKGIVVIFQEYEVAPYSNGIIHMEVPYTVFK</sequence>
<dbReference type="InterPro" id="IPR021729">
    <property type="entry name" value="DUF3298"/>
</dbReference>
<dbReference type="AlphaFoldDB" id="A0A4Z0GJ00"/>
<evidence type="ECO:0000256" key="1">
    <source>
        <dbReference type="SAM" id="SignalP"/>
    </source>
</evidence>
<name>A0A4Z0GJ00_9BACL</name>
<protein>
    <submittedName>
        <fullName evidence="4">DUF3298/DUF4163 domain-containing protein</fullName>
    </submittedName>
</protein>
<gene>
    <name evidence="4" type="ORF">E4665_16280</name>
</gene>
<dbReference type="OrthoDB" id="5637at2"/>
<dbReference type="Proteomes" id="UP000298347">
    <property type="component" value="Unassembled WGS sequence"/>
</dbReference>
<dbReference type="RefSeq" id="WP_135349858.1">
    <property type="nucleotide sequence ID" value="NZ_SRJD01000028.1"/>
</dbReference>
<evidence type="ECO:0000259" key="2">
    <source>
        <dbReference type="Pfam" id="PF11738"/>
    </source>
</evidence>
<feature type="signal peptide" evidence="1">
    <location>
        <begin position="1"/>
        <end position="32"/>
    </location>
</feature>
<reference evidence="4 5" key="1">
    <citation type="journal article" date="2015" name="Int. J. Syst. Evol. Microbiol.">
        <title>Sporolactobacillus shoreae sp. nov. and Sporolactobacillus spathodeae sp. nov., two spore-forming lactic acid bacteria isolated from tree barks in Thailand.</title>
        <authorList>
            <person name="Thamacharoensuk T."/>
            <person name="Kitahara M."/>
            <person name="Ohkuma M."/>
            <person name="Thongchul N."/>
            <person name="Tanasupawat S."/>
        </authorList>
    </citation>
    <scope>NUCLEOTIDE SEQUENCE [LARGE SCALE GENOMIC DNA]</scope>
    <source>
        <strain evidence="4 5">BK92</strain>
    </source>
</reference>
<accession>A0A4Z0GJ00</accession>
<proteinExistence type="predicted"/>
<keyword evidence="5" id="KW-1185">Reference proteome</keyword>
<dbReference type="EMBL" id="SRJD01000028">
    <property type="protein sequence ID" value="TGA96240.1"/>
    <property type="molecule type" value="Genomic_DNA"/>
</dbReference>
<dbReference type="Pfam" id="PF13739">
    <property type="entry name" value="PdaC"/>
    <property type="match status" value="1"/>
</dbReference>
<dbReference type="InterPro" id="IPR025303">
    <property type="entry name" value="PdaC"/>
</dbReference>
<dbReference type="InterPro" id="IPR037126">
    <property type="entry name" value="PdaC/RsiV-like_sf"/>
</dbReference>